<dbReference type="AlphaFoldDB" id="A0A5N7IN14"/>
<reference evidence="1 2" key="1">
    <citation type="journal article" date="2019" name="Lett. Appl. Microbiol.">
        <title>A case of 'blown pack' spoilage of vacuum-packaged pork likely associated with Clostridium estertheticum in Canada.</title>
        <authorList>
            <person name="Zhang P."/>
            <person name="Ward P."/>
            <person name="McMullen L.M."/>
            <person name="Yang X."/>
        </authorList>
    </citation>
    <scope>NUCLEOTIDE SEQUENCE [LARGE SCALE GENOMIC DNA]</scope>
    <source>
        <strain evidence="1 2">MA19</strain>
    </source>
</reference>
<evidence type="ECO:0000313" key="1">
    <source>
        <dbReference type="EMBL" id="MPQ62309.1"/>
    </source>
</evidence>
<dbReference type="Proteomes" id="UP000342249">
    <property type="component" value="Unassembled WGS sequence"/>
</dbReference>
<dbReference type="RefSeq" id="WP_152752118.1">
    <property type="nucleotide sequence ID" value="NZ_SPSE01000025.1"/>
</dbReference>
<organism evidence="1 2">
    <name type="scientific">Clostridium estertheticum</name>
    <dbReference type="NCBI Taxonomy" id="238834"/>
    <lineage>
        <taxon>Bacteria</taxon>
        <taxon>Bacillati</taxon>
        <taxon>Bacillota</taxon>
        <taxon>Clostridia</taxon>
        <taxon>Eubacteriales</taxon>
        <taxon>Clostridiaceae</taxon>
        <taxon>Clostridium</taxon>
    </lineage>
</organism>
<evidence type="ECO:0000313" key="2">
    <source>
        <dbReference type="Proteomes" id="UP000342249"/>
    </source>
</evidence>
<proteinExistence type="predicted"/>
<accession>A0A5N7IN14</accession>
<dbReference type="EMBL" id="SPSF01000023">
    <property type="protein sequence ID" value="MPQ62309.1"/>
    <property type="molecule type" value="Genomic_DNA"/>
</dbReference>
<protein>
    <submittedName>
        <fullName evidence="1">Uncharacterized protein</fullName>
    </submittedName>
</protein>
<comment type="caution">
    <text evidence="1">The sequence shown here is derived from an EMBL/GenBank/DDBJ whole genome shotgun (WGS) entry which is preliminary data.</text>
</comment>
<gene>
    <name evidence="1" type="ORF">E4V82_09300</name>
</gene>
<sequence>MEKDIVVSITLHGKVENEITWLDWYEYAKKIISQLGYNPNYISIESNSMKSGKVLKLKSKEKKIINLINSGENIEWLSIYSLPDEYDSAAFDYNMIAARNSNYLSVIVNKNDYVKLNVEDTINDLRKFIEFRNGEIYEMHRDESPLLYAAGLNEISEFDTLKIIKKIE</sequence>
<name>A0A5N7IN14_9CLOT</name>